<feature type="domain" description="Disease resistance protein winged helix" evidence="8">
    <location>
        <begin position="468"/>
        <end position="541"/>
    </location>
</feature>
<keyword evidence="4" id="KW-0611">Plant defense</keyword>
<dbReference type="SUPFAM" id="SSF52540">
    <property type="entry name" value="P-loop containing nucleoside triphosphate hydrolases"/>
    <property type="match status" value="1"/>
</dbReference>
<dbReference type="Gene3D" id="1.20.5.4130">
    <property type="match status" value="1"/>
</dbReference>
<evidence type="ECO:0000256" key="5">
    <source>
        <dbReference type="ARBA" id="ARBA00022840"/>
    </source>
</evidence>
<evidence type="ECO:0000256" key="4">
    <source>
        <dbReference type="ARBA" id="ARBA00022821"/>
    </source>
</evidence>
<evidence type="ECO:0000256" key="2">
    <source>
        <dbReference type="ARBA" id="ARBA00022737"/>
    </source>
</evidence>
<dbReference type="Proteomes" id="UP000327157">
    <property type="component" value="Chromosome 3"/>
</dbReference>
<dbReference type="InterPro" id="IPR032675">
    <property type="entry name" value="LRR_dom_sf"/>
</dbReference>
<evidence type="ECO:0000259" key="10">
    <source>
        <dbReference type="Pfam" id="PF25019"/>
    </source>
</evidence>
<dbReference type="Gene3D" id="3.80.10.10">
    <property type="entry name" value="Ribonuclease Inhibitor"/>
    <property type="match status" value="6"/>
</dbReference>
<evidence type="ECO:0000259" key="7">
    <source>
        <dbReference type="Pfam" id="PF18052"/>
    </source>
</evidence>
<dbReference type="InterPro" id="IPR038005">
    <property type="entry name" value="RX-like_CC"/>
</dbReference>
<evidence type="ECO:0000259" key="9">
    <source>
        <dbReference type="Pfam" id="PF23598"/>
    </source>
</evidence>
<feature type="domain" description="NB-ARC" evidence="6">
    <location>
        <begin position="206"/>
        <end position="382"/>
    </location>
</feature>
<proteinExistence type="predicted"/>
<dbReference type="InterPro" id="IPR041118">
    <property type="entry name" value="Rx_N"/>
</dbReference>
<protein>
    <submittedName>
        <fullName evidence="11">Disease resistance protein RGA3</fullName>
    </submittedName>
</protein>
<gene>
    <name evidence="11" type="ORF">D8674_023291</name>
</gene>
<reference evidence="11 12" key="3">
    <citation type="submission" date="2019-11" db="EMBL/GenBank/DDBJ databases">
        <title>A de novo genome assembly of a pear dwarfing rootstock.</title>
        <authorList>
            <person name="Wang F."/>
            <person name="Wang J."/>
            <person name="Li S."/>
            <person name="Zhang Y."/>
            <person name="Fang M."/>
            <person name="Ma L."/>
            <person name="Zhao Y."/>
            <person name="Jiang S."/>
        </authorList>
    </citation>
    <scope>NUCLEOTIDE SEQUENCE [LARGE SCALE GENOMIC DNA]</scope>
    <source>
        <strain evidence="11">S2</strain>
        <tissue evidence="11">Leaf</tissue>
    </source>
</reference>
<dbReference type="GO" id="GO:0006952">
    <property type="term" value="P:defense response"/>
    <property type="evidence" value="ECO:0007669"/>
    <property type="project" value="UniProtKB-KW"/>
</dbReference>
<dbReference type="PRINTS" id="PR00364">
    <property type="entry name" value="DISEASERSIST"/>
</dbReference>
<organism evidence="11 12">
    <name type="scientific">Pyrus ussuriensis x Pyrus communis</name>
    <dbReference type="NCBI Taxonomy" id="2448454"/>
    <lineage>
        <taxon>Eukaryota</taxon>
        <taxon>Viridiplantae</taxon>
        <taxon>Streptophyta</taxon>
        <taxon>Embryophyta</taxon>
        <taxon>Tracheophyta</taxon>
        <taxon>Spermatophyta</taxon>
        <taxon>Magnoliopsida</taxon>
        <taxon>eudicotyledons</taxon>
        <taxon>Gunneridae</taxon>
        <taxon>Pentapetalae</taxon>
        <taxon>rosids</taxon>
        <taxon>fabids</taxon>
        <taxon>Rosales</taxon>
        <taxon>Rosaceae</taxon>
        <taxon>Amygdaloideae</taxon>
        <taxon>Maleae</taxon>
        <taxon>Pyrus</taxon>
    </lineage>
</organism>
<keyword evidence="12" id="KW-1185">Reference proteome</keyword>
<dbReference type="Pfam" id="PF00931">
    <property type="entry name" value="NB-ARC"/>
    <property type="match status" value="1"/>
</dbReference>
<dbReference type="EMBL" id="SMOL01000402">
    <property type="protein sequence ID" value="KAB2616703.1"/>
    <property type="molecule type" value="Genomic_DNA"/>
</dbReference>
<dbReference type="InterPro" id="IPR027417">
    <property type="entry name" value="P-loop_NTPase"/>
</dbReference>
<keyword evidence="1" id="KW-0433">Leucine-rich repeat</keyword>
<dbReference type="Pfam" id="PF23559">
    <property type="entry name" value="WHD_DRP"/>
    <property type="match status" value="1"/>
</dbReference>
<dbReference type="SUPFAM" id="SSF52058">
    <property type="entry name" value="L domain-like"/>
    <property type="match status" value="3"/>
</dbReference>
<dbReference type="Gene3D" id="3.40.50.300">
    <property type="entry name" value="P-loop containing nucleotide triphosphate hydrolases"/>
    <property type="match status" value="1"/>
</dbReference>
<name>A0A5N5GPM3_9ROSA</name>
<dbReference type="InterPro" id="IPR055414">
    <property type="entry name" value="LRR_R13L4/SHOC2-like"/>
</dbReference>
<dbReference type="PANTHER" id="PTHR36766:SF70">
    <property type="entry name" value="DISEASE RESISTANCE PROTEIN RGA4"/>
    <property type="match status" value="1"/>
</dbReference>
<dbReference type="FunFam" id="3.40.50.300:FF:001091">
    <property type="entry name" value="Probable disease resistance protein At1g61300"/>
    <property type="match status" value="1"/>
</dbReference>
<keyword evidence="2" id="KW-0677">Repeat</keyword>
<dbReference type="Pfam" id="PF23598">
    <property type="entry name" value="LRR_14"/>
    <property type="match status" value="1"/>
</dbReference>
<feature type="domain" description="Disease resistance R13L4/SHOC-2-like LRR" evidence="9">
    <location>
        <begin position="1226"/>
        <end position="1373"/>
    </location>
</feature>
<dbReference type="Gene3D" id="1.10.8.430">
    <property type="entry name" value="Helical domain of apoptotic protease-activating factors"/>
    <property type="match status" value="1"/>
</dbReference>
<feature type="domain" description="Disease resistance N-terminal" evidence="7">
    <location>
        <begin position="91"/>
        <end position="128"/>
    </location>
</feature>
<evidence type="ECO:0000259" key="6">
    <source>
        <dbReference type="Pfam" id="PF00931"/>
    </source>
</evidence>
<evidence type="ECO:0000313" key="11">
    <source>
        <dbReference type="EMBL" id="KAB2616703.1"/>
    </source>
</evidence>
<dbReference type="GO" id="GO:0043531">
    <property type="term" value="F:ADP binding"/>
    <property type="evidence" value="ECO:0007669"/>
    <property type="project" value="InterPro"/>
</dbReference>
<dbReference type="FunFam" id="1.10.10.10:FF:000322">
    <property type="entry name" value="Probable disease resistance protein At1g63360"/>
    <property type="match status" value="1"/>
</dbReference>
<dbReference type="Pfam" id="PF18052">
    <property type="entry name" value="Rx_N"/>
    <property type="match status" value="1"/>
</dbReference>
<dbReference type="CDD" id="cd14798">
    <property type="entry name" value="RX-CC_like"/>
    <property type="match status" value="1"/>
</dbReference>
<keyword evidence="3" id="KW-0547">Nucleotide-binding</keyword>
<dbReference type="InterPro" id="IPR002182">
    <property type="entry name" value="NB-ARC"/>
</dbReference>
<dbReference type="Pfam" id="PF25019">
    <property type="entry name" value="LRR_R13L1-DRL21"/>
    <property type="match status" value="1"/>
</dbReference>
<dbReference type="PANTHER" id="PTHR36766">
    <property type="entry name" value="PLANT BROAD-SPECTRUM MILDEW RESISTANCE PROTEIN RPW8"/>
    <property type="match status" value="1"/>
</dbReference>
<dbReference type="InterPro" id="IPR036388">
    <property type="entry name" value="WH-like_DNA-bd_sf"/>
</dbReference>
<evidence type="ECO:0000259" key="8">
    <source>
        <dbReference type="Pfam" id="PF23559"/>
    </source>
</evidence>
<reference evidence="12" key="2">
    <citation type="submission" date="2019-10" db="EMBL/GenBank/DDBJ databases">
        <title>A de novo genome assembly of a pear dwarfing rootstock.</title>
        <authorList>
            <person name="Wang F."/>
            <person name="Wang J."/>
            <person name="Li S."/>
            <person name="Zhang Y."/>
            <person name="Fang M."/>
            <person name="Ma L."/>
            <person name="Zhao Y."/>
            <person name="Jiang S."/>
        </authorList>
    </citation>
    <scope>NUCLEOTIDE SEQUENCE [LARGE SCALE GENOMIC DNA]</scope>
</reference>
<dbReference type="InterPro" id="IPR042197">
    <property type="entry name" value="Apaf_helical"/>
</dbReference>
<dbReference type="OrthoDB" id="1166366at2759"/>
<dbReference type="InterPro" id="IPR058922">
    <property type="entry name" value="WHD_DRP"/>
</dbReference>
<reference evidence="11 12" key="1">
    <citation type="submission" date="2019-09" db="EMBL/GenBank/DDBJ databases">
        <authorList>
            <person name="Ou C."/>
        </authorList>
    </citation>
    <scope>NUCLEOTIDE SEQUENCE [LARGE SCALE GENOMIC DNA]</scope>
    <source>
        <strain evidence="11">S2</strain>
        <tissue evidence="11">Leaf</tissue>
    </source>
</reference>
<evidence type="ECO:0000313" key="12">
    <source>
        <dbReference type="Proteomes" id="UP000327157"/>
    </source>
</evidence>
<evidence type="ECO:0000256" key="3">
    <source>
        <dbReference type="ARBA" id="ARBA00022741"/>
    </source>
</evidence>
<keyword evidence="5" id="KW-0067">ATP-binding</keyword>
<sequence>MAAEAVLTFAAEGILNKVLSLPAQEFSLVWGFKAQLGKLKDSFTDIKRFLVDVADNPQGSNIFLNSHIISHTRDKITWYLTSFHSLTDQPKLIEDWVKKLKDVAEDAEDVLDEFEYEVARRKVEIQNHIKKKVLNFFSLSNPLAFRLQMAHKIQKINASLVDLERKAPLLGLVSKNKHSTLRGNRWDRQTDAFIGRDERTVGREGVVSKIVTTLTDSKYNQENLSVMAIVGMGGLGKTTLAKSIYNEDSVHKFFETRIWVCVSDPFDVNLILLQMLEQLKPANAPYSKDNRNALLKFLNEELKDKRYLLVLDDVWNEDFRKWENLMECLSKFYSAAGSKIVVTTRSEKVASISEKLLPRHDLEKLSVDECWSIMKDRAFSNSSAHITLEFQTIGREIAKNCGGVPLVAKVLGGILHTRKSIEEWSSFKNSRIWHNLSKEEDIIMPVLKLSFDNLESPSLKQCFSYCSVFKKDSIIQKDNLIQLWMAQGLLHPSPGESKDMEDIGDEYFNILLHSSLFQGAIMSDDDIVSKCQMHDLVHDLAERVSKSESLTVDLCGIDNTNEIRHVARVSTSMLDKIPERSAKKLRSVFFDDGEVPSHILPRFKALRVLNLSNAKIEEFPVSVGRLKHLRYLNISKTRFKELPKSAGKLYNLQTLRATNCALVEFPKELQNLINLRHIYFDMSTKFPQGISRLTCLRTLPYFSVGNEIGRQIEELAGLKHLKGELIICNLEHVKNGEDAKKATLEDKKEICHLSFKWTEDRLRTNNNEERDVLEGFRPHPELESLHIENFMGDKFPSWMILLNNLKKIQLLGCDKCEGVLPLGHLPKLMELEIRGMDNLKCVGAGFYGYDLVHNVAMTSKEKITLFPALKVLYIVKCNNLIEWMEAPMMSTQKVEVFPCLEKLDIIDCSKLRIVPSHFPSLQKLVIISSDSGTPIEKISCGLTTLTSLRIGGIKELTCFPKGILKNNNILSSLVISGCDDLTYIASDVFGSCVSLAKLEIWNCKTLRHLVDGLDIPPLLENLSIRWCPSLELIPITHGMASLRELVIEYCGRLPSLASGLEYCTSLQKLQLQGCDGVTSFPFYTLAHLRCLYIDKSDGASGPLSVWASLMELIICTCNNLTSIEIKGGLSSLQKLRIRYCKELSSLPALPPSIKVLWIEKCPKVAWFGVQSNSTSLQSFSDLRTFTSLRELTIRNCEGLESRVSGLQFPLSLEWLEIEGFPNLEILPSLDNLTSLRYLGIRNWRKLKYLPTGLQQLSRLEGLSIGGFSEELDSFPDFQVGSLMQLTRLYLYGWPRLKSLPQQIQHLTSLTSLTVYDFDGVETLPEWLGSLESLTYLHIGGCKNLMNLPSLKYLPTGLQQLSRLEGLRIGGFWEELNSFPDFQLKSLPQQMQHLTSLTLLRIDSSVRVETLPEWLGSLASLTQLWIDDCKNLKNLPSVQAMQRLTKLRGLKIYGCPLLKQRCSRDSGTYWPKISHISKIKRLQNVGEESHDHEIIEDDFLKVEISWSFA</sequence>
<dbReference type="GO" id="GO:0051707">
    <property type="term" value="P:response to other organism"/>
    <property type="evidence" value="ECO:0007669"/>
    <property type="project" value="UniProtKB-ARBA"/>
</dbReference>
<dbReference type="GO" id="GO:0005524">
    <property type="term" value="F:ATP binding"/>
    <property type="evidence" value="ECO:0007669"/>
    <property type="project" value="UniProtKB-KW"/>
</dbReference>
<evidence type="ECO:0000256" key="1">
    <source>
        <dbReference type="ARBA" id="ARBA00022614"/>
    </source>
</evidence>
<accession>A0A5N5GPM3</accession>
<comment type="caution">
    <text evidence="11">The sequence shown here is derived from an EMBL/GenBank/DDBJ whole genome shotgun (WGS) entry which is preliminary data.</text>
</comment>
<dbReference type="InterPro" id="IPR056789">
    <property type="entry name" value="LRR_R13L1-DRL21"/>
</dbReference>
<feature type="domain" description="R13L1/DRL21-like LRR repeat region" evidence="10">
    <location>
        <begin position="712"/>
        <end position="836"/>
    </location>
</feature>
<dbReference type="Gene3D" id="1.10.10.10">
    <property type="entry name" value="Winged helix-like DNA-binding domain superfamily/Winged helix DNA-binding domain"/>
    <property type="match status" value="1"/>
</dbReference>